<gene>
    <name evidence="2" type="ORF">AMQ22_00069</name>
</gene>
<reference evidence="2 3" key="1">
    <citation type="journal article" date="2016" name="ISME J.">
        <title>Chasing the elusive Euryarchaeota class WSA2: genomes reveal a uniquely fastidious methyl-reducing methanogen.</title>
        <authorList>
            <person name="Nobu M.K."/>
            <person name="Narihiro T."/>
            <person name="Kuroda K."/>
            <person name="Mei R."/>
            <person name="Liu W.T."/>
        </authorList>
    </citation>
    <scope>NUCLEOTIDE SEQUENCE [LARGE SCALE GENOMIC DNA]</scope>
    <source>
        <strain evidence="2">U1lsi0528_Bin055</strain>
    </source>
</reference>
<dbReference type="EMBL" id="LNGC01000001">
    <property type="protein sequence ID" value="KYC53870.1"/>
    <property type="molecule type" value="Genomic_DNA"/>
</dbReference>
<sequence>MSVKLYKEESVSLPDGEKLILEPLRFGDMDAIYDYFDLQMEERKLRAKLTKRVNGKGRGRITKEEMDKQLFNFNVNRFGPIIEEIAQIVLKRKEKPEYAKMTREELKEKVPHIPCPIDLAMEIAVKTANITSGDFRNMQNLNMSMIMNGTENEQKEDTGQQGNISDNKQEKVEEK</sequence>
<organism evidence="2 3">
    <name type="scientific">Candidatus Methanofastidiosum methylothiophilum</name>
    <dbReference type="NCBI Taxonomy" id="1705564"/>
    <lineage>
        <taxon>Archaea</taxon>
        <taxon>Methanobacteriati</taxon>
        <taxon>Methanobacteriota</taxon>
        <taxon>Stenosarchaea group</taxon>
        <taxon>Candidatus Methanofastidiosia</taxon>
        <taxon>Candidatus Methanofastidiosales</taxon>
        <taxon>Candidatus Methanofastidiosaceae</taxon>
        <taxon>Candidatus Methanofastidiosum</taxon>
    </lineage>
</organism>
<protein>
    <submittedName>
        <fullName evidence="2">Uncharacterized protein</fullName>
    </submittedName>
</protein>
<feature type="region of interest" description="Disordered" evidence="1">
    <location>
        <begin position="150"/>
        <end position="175"/>
    </location>
</feature>
<dbReference type="Proteomes" id="UP000075398">
    <property type="component" value="Unassembled WGS sequence"/>
</dbReference>
<evidence type="ECO:0000313" key="3">
    <source>
        <dbReference type="Proteomes" id="UP000075398"/>
    </source>
</evidence>
<name>A0A150J9I9_9EURY</name>
<accession>A0A150J9I9</accession>
<comment type="caution">
    <text evidence="2">The sequence shown here is derived from an EMBL/GenBank/DDBJ whole genome shotgun (WGS) entry which is preliminary data.</text>
</comment>
<evidence type="ECO:0000256" key="1">
    <source>
        <dbReference type="SAM" id="MobiDB-lite"/>
    </source>
</evidence>
<dbReference type="AlphaFoldDB" id="A0A150J9I9"/>
<evidence type="ECO:0000313" key="2">
    <source>
        <dbReference type="EMBL" id="KYC53870.1"/>
    </source>
</evidence>
<proteinExistence type="predicted"/>